<organism evidence="3 4">
    <name type="scientific">Saxophila tyrrhenica</name>
    <dbReference type="NCBI Taxonomy" id="1690608"/>
    <lineage>
        <taxon>Eukaryota</taxon>
        <taxon>Fungi</taxon>
        <taxon>Dikarya</taxon>
        <taxon>Ascomycota</taxon>
        <taxon>Pezizomycotina</taxon>
        <taxon>Dothideomycetes</taxon>
        <taxon>Dothideomycetidae</taxon>
        <taxon>Mycosphaerellales</taxon>
        <taxon>Extremaceae</taxon>
        <taxon>Saxophila</taxon>
    </lineage>
</organism>
<keyword evidence="4" id="KW-1185">Reference proteome</keyword>
<keyword evidence="2" id="KW-0812">Transmembrane</keyword>
<proteinExistence type="predicted"/>
<evidence type="ECO:0000256" key="2">
    <source>
        <dbReference type="SAM" id="Phobius"/>
    </source>
</evidence>
<dbReference type="RefSeq" id="XP_064660569.1">
    <property type="nucleotide sequence ID" value="XM_064800618.1"/>
</dbReference>
<dbReference type="AlphaFoldDB" id="A0AAV9PDR1"/>
<reference evidence="3 4" key="1">
    <citation type="submission" date="2023-08" db="EMBL/GenBank/DDBJ databases">
        <title>Black Yeasts Isolated from many extreme environments.</title>
        <authorList>
            <person name="Coleine C."/>
            <person name="Stajich J.E."/>
            <person name="Selbmann L."/>
        </authorList>
    </citation>
    <scope>NUCLEOTIDE SEQUENCE [LARGE SCALE GENOMIC DNA]</scope>
    <source>
        <strain evidence="3 4">CCFEE 5935</strain>
    </source>
</reference>
<dbReference type="GeneID" id="89924708"/>
<comment type="caution">
    <text evidence="3">The sequence shown here is derived from an EMBL/GenBank/DDBJ whole genome shotgun (WGS) entry which is preliminary data.</text>
</comment>
<dbReference type="EMBL" id="JAVRRT010000005">
    <property type="protein sequence ID" value="KAK5171725.1"/>
    <property type="molecule type" value="Genomic_DNA"/>
</dbReference>
<gene>
    <name evidence="3" type="ORF">LTR77_003361</name>
</gene>
<accession>A0AAV9PDR1</accession>
<keyword evidence="2" id="KW-1133">Transmembrane helix</keyword>
<feature type="region of interest" description="Disordered" evidence="1">
    <location>
        <begin position="46"/>
        <end position="82"/>
    </location>
</feature>
<evidence type="ECO:0000313" key="4">
    <source>
        <dbReference type="Proteomes" id="UP001337655"/>
    </source>
</evidence>
<protein>
    <submittedName>
        <fullName evidence="3">Uncharacterized protein</fullName>
    </submittedName>
</protein>
<dbReference type="Proteomes" id="UP001337655">
    <property type="component" value="Unassembled WGS sequence"/>
</dbReference>
<name>A0AAV9PDR1_9PEZI</name>
<evidence type="ECO:0000313" key="3">
    <source>
        <dbReference type="EMBL" id="KAK5171725.1"/>
    </source>
</evidence>
<feature type="transmembrane region" description="Helical" evidence="2">
    <location>
        <begin position="143"/>
        <end position="163"/>
    </location>
</feature>
<sequence>MTVPLDLLLRLPPALRSHAFTASLPRSSTTQQLSPLRRSFHQATRLLRSNARRTQTPPTRRPPPTTSRTTNTPSKPPPRPPVPIELLTHLRTRPSLLLYRAPSHTSLQITTTVLGLLFIYPTFEYCRLSASRAKDVEHRLPWTIRGLVLVCGMLFAAVAGRCLSMPRKMVRTIELVAREAEGAAQVRAHPELSVRFHMRHPVPFLRREGLVLETPLKGARMDGDVASHEEVQYLNVPLAQAVQSTEQWEAESGRDMKVKKGAWGTIRQDMGRIFWNEGFAHVTIPEKDGAGEGVWKLDLNGCAVLAHGMVLRDVMEVDVLKIGLVAGLKRWLRGKFGGVAAGR</sequence>
<keyword evidence="2" id="KW-0472">Membrane</keyword>
<evidence type="ECO:0000256" key="1">
    <source>
        <dbReference type="SAM" id="MobiDB-lite"/>
    </source>
</evidence>